<gene>
    <name evidence="4" type="ORF">HSEST_1743</name>
</gene>
<comment type="cofactor">
    <cofactor evidence="1">
        <name>a divalent metal cation</name>
        <dbReference type="ChEBI" id="CHEBI:60240"/>
    </cofactor>
</comment>
<sequence length="175" mass="18933">MLVALGDTHGTRSHRLEGRTRNAVREAEYVCHTGDFTTERVYEAIAEAAGSERDGAPLSAVTGNSDDPDLADQLPDTVTVEYADRTIVVVHGHEHDRTALSLLARQEDADIVLVGHTHRPGIEETPHCLLVNPGSHADPRGNRPAHGEITQQGQGVRIEIRTPDGSLIADRTLSD</sequence>
<dbReference type="InterPro" id="IPR024654">
    <property type="entry name" value="Calcineurin-like_PHP_lpxH"/>
</dbReference>
<evidence type="ECO:0000256" key="2">
    <source>
        <dbReference type="SAM" id="MobiDB-lite"/>
    </source>
</evidence>
<dbReference type="InterPro" id="IPR000979">
    <property type="entry name" value="Phosphodiesterase_MJ0936/Vps29"/>
</dbReference>
<evidence type="ECO:0000313" key="5">
    <source>
        <dbReference type="Proteomes" id="UP000663292"/>
    </source>
</evidence>
<dbReference type="InterPro" id="IPR029052">
    <property type="entry name" value="Metallo-depent_PP-like"/>
</dbReference>
<dbReference type="CDD" id="cd00841">
    <property type="entry name" value="MPP_YfcE"/>
    <property type="match status" value="1"/>
</dbReference>
<dbReference type="EMBL" id="CP064791">
    <property type="protein sequence ID" value="QSG15266.1"/>
    <property type="molecule type" value="Genomic_DNA"/>
</dbReference>
<dbReference type="PANTHER" id="PTHR11124">
    <property type="entry name" value="VACUOLAR SORTING PROTEIN VPS29"/>
    <property type="match status" value="1"/>
</dbReference>
<dbReference type="EC" id="3.1.4.-" evidence="1"/>
<reference evidence="4 5" key="1">
    <citation type="submission" date="2020-11" db="EMBL/GenBank/DDBJ databases">
        <title>Carbohydrate-dependent, anaerobic sulfur respiration: A novel catabolism in halophilic archaea.</title>
        <authorList>
            <person name="Sorokin D.Y."/>
            <person name="Messina E."/>
            <person name="Smedile F."/>
            <person name="La Cono V."/>
            <person name="Hallsworth J.E."/>
            <person name="Yakimov M.M."/>
        </authorList>
    </citation>
    <scope>NUCLEOTIDE SEQUENCE [LARGE SCALE GENOMIC DNA]</scope>
    <source>
        <strain evidence="4 5">HSR-Est</strain>
    </source>
</reference>
<feature type="region of interest" description="Disordered" evidence="2">
    <location>
        <begin position="49"/>
        <end position="70"/>
    </location>
</feature>
<dbReference type="GeneID" id="68858378"/>
<dbReference type="GO" id="GO:0016787">
    <property type="term" value="F:hydrolase activity"/>
    <property type="evidence" value="ECO:0007669"/>
    <property type="project" value="UniProtKB-UniRule"/>
</dbReference>
<dbReference type="AlphaFoldDB" id="A0A897NYW3"/>
<evidence type="ECO:0000259" key="3">
    <source>
        <dbReference type="Pfam" id="PF12850"/>
    </source>
</evidence>
<feature type="domain" description="Calcineurin-like phosphoesterase" evidence="3">
    <location>
        <begin position="2"/>
        <end position="144"/>
    </location>
</feature>
<dbReference type="SUPFAM" id="SSF56300">
    <property type="entry name" value="Metallo-dependent phosphatases"/>
    <property type="match status" value="1"/>
</dbReference>
<evidence type="ECO:0000256" key="1">
    <source>
        <dbReference type="RuleBase" id="RU362039"/>
    </source>
</evidence>
<dbReference type="InterPro" id="IPR041802">
    <property type="entry name" value="MPP_YfcE"/>
</dbReference>
<protein>
    <recommendedName>
        <fullName evidence="1">Phosphoesterase</fullName>
        <ecNumber evidence="1">3.1.4.-</ecNumber>
    </recommendedName>
</protein>
<dbReference type="Proteomes" id="UP000663292">
    <property type="component" value="Chromosome"/>
</dbReference>
<comment type="similarity">
    <text evidence="1">Belongs to the metallophosphoesterase superfamily. YfcE family.</text>
</comment>
<dbReference type="Pfam" id="PF12850">
    <property type="entry name" value="Metallophos_2"/>
    <property type="match status" value="1"/>
</dbReference>
<dbReference type="Gene3D" id="3.60.21.10">
    <property type="match status" value="1"/>
</dbReference>
<organism evidence="4 5">
    <name type="scientific">Halapricum desulfuricans</name>
    <dbReference type="NCBI Taxonomy" id="2841257"/>
    <lineage>
        <taxon>Archaea</taxon>
        <taxon>Methanobacteriati</taxon>
        <taxon>Methanobacteriota</taxon>
        <taxon>Stenosarchaea group</taxon>
        <taxon>Halobacteria</taxon>
        <taxon>Halobacteriales</taxon>
        <taxon>Haloarculaceae</taxon>
        <taxon>Halapricum</taxon>
    </lineage>
</organism>
<keyword evidence="1" id="KW-0479">Metal-binding</keyword>
<dbReference type="NCBIfam" id="TIGR00040">
    <property type="entry name" value="yfcE"/>
    <property type="match status" value="1"/>
</dbReference>
<proteinExistence type="inferred from homology"/>
<dbReference type="GO" id="GO:0046872">
    <property type="term" value="F:metal ion binding"/>
    <property type="evidence" value="ECO:0007669"/>
    <property type="project" value="UniProtKB-KW"/>
</dbReference>
<name>A0A897NYW3_9EURY</name>
<evidence type="ECO:0000313" key="4">
    <source>
        <dbReference type="EMBL" id="QSG15266.1"/>
    </source>
</evidence>
<keyword evidence="5" id="KW-1185">Reference proteome</keyword>
<dbReference type="RefSeq" id="WP_229120545.1">
    <property type="nucleotide sequence ID" value="NZ_CP064791.1"/>
</dbReference>
<accession>A0A897NYW3</accession>